<dbReference type="PANTHER" id="PTHR32125:SF4">
    <property type="entry name" value="2-C-METHYL-D-ERYTHRITOL 4-PHOSPHATE CYTIDYLYLTRANSFERASE, CHLOROPLASTIC"/>
    <property type="match status" value="1"/>
</dbReference>
<dbReference type="SUPFAM" id="SSF53448">
    <property type="entry name" value="Nucleotide-diphospho-sugar transferases"/>
    <property type="match status" value="1"/>
</dbReference>
<accession>S5LVB2</accession>
<reference evidence="3 4" key="1">
    <citation type="journal article" date="2013" name="Genome Biol. Evol.">
        <title>Comparison of metabolic capacities and inference of gene content evolution in mosquito-associated Spiroplasma diminutum and S. taiwanense.</title>
        <authorList>
            <person name="Lo W.S."/>
            <person name="Ku C."/>
            <person name="Chen L.L."/>
            <person name="Chang T.H."/>
            <person name="Kuo C.H."/>
        </authorList>
    </citation>
    <scope>NUCLEOTIDE SEQUENCE [LARGE SCALE GENOMIC DNA]</scope>
    <source>
        <strain evidence="3">CUAS-1</strain>
    </source>
</reference>
<keyword evidence="4" id="KW-1185">Reference proteome</keyword>
<dbReference type="InParanoid" id="S5LVB2"/>
<dbReference type="PATRIC" id="fig|1276221.3.peg.20"/>
<dbReference type="PANTHER" id="PTHR32125">
    <property type="entry name" value="2-C-METHYL-D-ERYTHRITOL 4-PHOSPHATE CYTIDYLYLTRANSFERASE, CHLOROPLASTIC"/>
    <property type="match status" value="1"/>
</dbReference>
<dbReference type="InterPro" id="IPR034683">
    <property type="entry name" value="IspD/TarI"/>
</dbReference>
<dbReference type="EMBL" id="CP005076">
    <property type="protein sequence ID" value="AGR41724.1"/>
    <property type="molecule type" value="Genomic_DNA"/>
</dbReference>
<organism evidence="3 4">
    <name type="scientific">Spiroplasma diminutum CUAS-1</name>
    <dbReference type="NCBI Taxonomy" id="1276221"/>
    <lineage>
        <taxon>Bacteria</taxon>
        <taxon>Bacillati</taxon>
        <taxon>Mycoplasmatota</taxon>
        <taxon>Mollicutes</taxon>
        <taxon>Entomoplasmatales</taxon>
        <taxon>Spiroplasmataceae</taxon>
        <taxon>Spiroplasma</taxon>
    </lineage>
</organism>
<dbReference type="PROSITE" id="PS01295">
    <property type="entry name" value="ISPD"/>
    <property type="match status" value="1"/>
</dbReference>
<proteinExistence type="predicted"/>
<dbReference type="eggNOG" id="COG1211">
    <property type="taxonomic scope" value="Bacteria"/>
</dbReference>
<dbReference type="KEGG" id="sdi:SDIMI_v3c00200"/>
<evidence type="ECO:0000256" key="1">
    <source>
        <dbReference type="ARBA" id="ARBA00022679"/>
    </source>
</evidence>
<keyword evidence="1 3" id="KW-0808">Transferase</keyword>
<dbReference type="GO" id="GO:0050518">
    <property type="term" value="F:2-C-methyl-D-erythritol 4-phosphate cytidylyltransferase activity"/>
    <property type="evidence" value="ECO:0007669"/>
    <property type="project" value="TreeGrafter"/>
</dbReference>
<evidence type="ECO:0000313" key="3">
    <source>
        <dbReference type="EMBL" id="AGR41724.1"/>
    </source>
</evidence>
<dbReference type="InterPro" id="IPR018294">
    <property type="entry name" value="ISPD_synthase_CS"/>
</dbReference>
<dbReference type="STRING" id="1276221.SDIMI_v3c00200"/>
<dbReference type="RefSeq" id="WP_020835957.1">
    <property type="nucleotide sequence ID" value="NC_021833.1"/>
</dbReference>
<protein>
    <submittedName>
        <fullName evidence="3">2-C-methyl-D-erythritol 4-phosphate cytidylyltransferase</fullName>
    </submittedName>
</protein>
<keyword evidence="2 3" id="KW-0548">Nucleotidyltransferase</keyword>
<evidence type="ECO:0000313" key="4">
    <source>
        <dbReference type="Proteomes" id="UP000014983"/>
    </source>
</evidence>
<dbReference type="Pfam" id="PF01128">
    <property type="entry name" value="IspD"/>
    <property type="match status" value="1"/>
</dbReference>
<dbReference type="Proteomes" id="UP000014983">
    <property type="component" value="Chromosome"/>
</dbReference>
<name>S5LVB2_9MOLU</name>
<dbReference type="GO" id="GO:0008299">
    <property type="term" value="P:isoprenoid biosynthetic process"/>
    <property type="evidence" value="ECO:0007669"/>
    <property type="project" value="InterPro"/>
</dbReference>
<sequence>MISLIIVANGTGQRFGSNKMLLNIDGQYLINKTIKCFEGIDDIKEIIVVSNQEIFNIIDNKKVICVNGGNTRSQSVECGLKLAKQEYVLIHDGARPFITKKLIKNIVNSLKNNEVVVPFLKISNCLKRISNSKVKTVNREEYIQTQTPQGFKTSIIRKAYENNKAEFYDDCQLLEDTKYEIHFINGEEENKKITFITDI</sequence>
<dbReference type="Gene3D" id="3.90.550.10">
    <property type="entry name" value="Spore Coat Polysaccharide Biosynthesis Protein SpsA, Chain A"/>
    <property type="match status" value="1"/>
</dbReference>
<dbReference type="HOGENOM" id="CLU_061281_2_2_14"/>
<dbReference type="FunCoup" id="S5LVB2">
    <property type="interactions" value="184"/>
</dbReference>
<dbReference type="CDD" id="cd02516">
    <property type="entry name" value="CDP-ME_synthetase"/>
    <property type="match status" value="1"/>
</dbReference>
<dbReference type="InterPro" id="IPR029044">
    <property type="entry name" value="Nucleotide-diphossugar_trans"/>
</dbReference>
<dbReference type="InterPro" id="IPR050088">
    <property type="entry name" value="IspD/TarI_cytidylyltransf_bact"/>
</dbReference>
<dbReference type="AlphaFoldDB" id="S5LVB2"/>
<evidence type="ECO:0000256" key="2">
    <source>
        <dbReference type="ARBA" id="ARBA00022695"/>
    </source>
</evidence>
<gene>
    <name evidence="3" type="primary">ispD</name>
    <name evidence="3" type="ORF">SDIMI_v3c00200</name>
</gene>
<dbReference type="OrthoDB" id="9806837at2"/>